<gene>
    <name evidence="2" type="ORF">S03H2_55046</name>
</gene>
<reference evidence="2" key="1">
    <citation type="journal article" date="2014" name="Front. Microbiol.">
        <title>High frequency of phylogenetically diverse reductive dehalogenase-homologous genes in deep subseafloor sedimentary metagenomes.</title>
        <authorList>
            <person name="Kawai M."/>
            <person name="Futagami T."/>
            <person name="Toyoda A."/>
            <person name="Takaki Y."/>
            <person name="Nishi S."/>
            <person name="Hori S."/>
            <person name="Arai W."/>
            <person name="Tsubouchi T."/>
            <person name="Morono Y."/>
            <person name="Uchiyama I."/>
            <person name="Ito T."/>
            <person name="Fujiyama A."/>
            <person name="Inagaki F."/>
            <person name="Takami H."/>
        </authorList>
    </citation>
    <scope>NUCLEOTIDE SEQUENCE</scope>
    <source>
        <strain evidence="2">Expedition CK06-06</strain>
    </source>
</reference>
<dbReference type="SMART" id="SM00460">
    <property type="entry name" value="TGc"/>
    <property type="match status" value="1"/>
</dbReference>
<accession>X1IQT0</accession>
<evidence type="ECO:0000259" key="1">
    <source>
        <dbReference type="SMART" id="SM00460"/>
    </source>
</evidence>
<dbReference type="PANTHER" id="PTHR33490">
    <property type="entry name" value="BLR5614 PROTEIN-RELATED"/>
    <property type="match status" value="1"/>
</dbReference>
<feature type="domain" description="Transglutaminase-like" evidence="1">
    <location>
        <begin position="155"/>
        <end position="237"/>
    </location>
</feature>
<name>X1IQT0_9ZZZZ</name>
<dbReference type="InterPro" id="IPR002931">
    <property type="entry name" value="Transglutaminase-like"/>
</dbReference>
<sequence>LNDRQPNSSLSQYSGPYQESELQYSSITGSDNVPFIYQDRFNNTYDVFNGTSLSPSETISLNQQYEVTLNEVFFKNVDPSDIGEYDTSDEIFSLYCNNSEVYYERDDFNINATSYSIVNPSDNPIVKAQKINDWVVDHLVYDDSLPAQEMGAKWAYDNQLGDCSEYSSLLVTLLRCQGIPARKVTGFVISNDPSTTPKVGQEWSFYTRSTEQTTFLGHAWVEYYVPDIGWIACDPTWDESGNYFNRIDYFHLNLN</sequence>
<dbReference type="Gene3D" id="3.10.620.30">
    <property type="match status" value="1"/>
</dbReference>
<feature type="non-terminal residue" evidence="2">
    <location>
        <position position="1"/>
    </location>
</feature>
<evidence type="ECO:0000313" key="2">
    <source>
        <dbReference type="EMBL" id="GAH71600.1"/>
    </source>
</evidence>
<dbReference type="EMBL" id="BARU01035135">
    <property type="protein sequence ID" value="GAH71600.1"/>
    <property type="molecule type" value="Genomic_DNA"/>
</dbReference>
<feature type="non-terminal residue" evidence="2">
    <location>
        <position position="255"/>
    </location>
</feature>
<comment type="caution">
    <text evidence="2">The sequence shown here is derived from an EMBL/GenBank/DDBJ whole genome shotgun (WGS) entry which is preliminary data.</text>
</comment>
<proteinExistence type="predicted"/>
<dbReference type="Pfam" id="PF01841">
    <property type="entry name" value="Transglut_core"/>
    <property type="match status" value="1"/>
</dbReference>
<dbReference type="SUPFAM" id="SSF54001">
    <property type="entry name" value="Cysteine proteinases"/>
    <property type="match status" value="1"/>
</dbReference>
<organism evidence="2">
    <name type="scientific">marine sediment metagenome</name>
    <dbReference type="NCBI Taxonomy" id="412755"/>
    <lineage>
        <taxon>unclassified sequences</taxon>
        <taxon>metagenomes</taxon>
        <taxon>ecological metagenomes</taxon>
    </lineage>
</organism>
<dbReference type="AlphaFoldDB" id="X1IQT0"/>
<dbReference type="InterPro" id="IPR038765">
    <property type="entry name" value="Papain-like_cys_pep_sf"/>
</dbReference>
<protein>
    <recommendedName>
        <fullName evidence="1">Transglutaminase-like domain-containing protein</fullName>
    </recommendedName>
</protein>